<dbReference type="Pfam" id="PF13409">
    <property type="entry name" value="GST_N_2"/>
    <property type="match status" value="1"/>
</dbReference>
<dbReference type="SUPFAM" id="SSF52833">
    <property type="entry name" value="Thioredoxin-like"/>
    <property type="match status" value="1"/>
</dbReference>
<dbReference type="Gene3D" id="3.40.30.10">
    <property type="entry name" value="Glutaredoxin"/>
    <property type="match status" value="1"/>
</dbReference>
<protein>
    <submittedName>
        <fullName evidence="2">Glutaredoxin</fullName>
    </submittedName>
</protein>
<dbReference type="InterPro" id="IPR004045">
    <property type="entry name" value="Glutathione_S-Trfase_N"/>
</dbReference>
<dbReference type="EMBL" id="CP035631">
    <property type="protein sequence ID" value="WFF40314.1"/>
    <property type="molecule type" value="Genomic_DNA"/>
</dbReference>
<name>A0ABY8FKA5_9GAMM</name>
<feature type="domain" description="GST N-terminal" evidence="1">
    <location>
        <begin position="35"/>
        <end position="117"/>
    </location>
</feature>
<organism evidence="2 3">
    <name type="scientific">Salinicola endophyticus</name>
    <dbReference type="NCBI Taxonomy" id="1949083"/>
    <lineage>
        <taxon>Bacteria</taxon>
        <taxon>Pseudomonadati</taxon>
        <taxon>Pseudomonadota</taxon>
        <taxon>Gammaproteobacteria</taxon>
        <taxon>Oceanospirillales</taxon>
        <taxon>Halomonadaceae</taxon>
        <taxon>Salinicola</taxon>
    </lineage>
</organism>
<reference evidence="2 3" key="1">
    <citation type="submission" date="2019-01" db="EMBL/GenBank/DDBJ databases">
        <title>Genome sequence of Salinicola endophyticus REST5.</title>
        <authorList>
            <person name="Nascimento F.X."/>
        </authorList>
    </citation>
    <scope>NUCLEOTIDE SEQUENCE [LARGE SCALE GENOMIC DNA]</scope>
    <source>
        <strain evidence="2 3">REST5</strain>
    </source>
</reference>
<dbReference type="PROSITE" id="PS00195">
    <property type="entry name" value="GLUTAREDOXIN_1"/>
    <property type="match status" value="1"/>
</dbReference>
<evidence type="ECO:0000313" key="2">
    <source>
        <dbReference type="EMBL" id="WFF40314.1"/>
    </source>
</evidence>
<evidence type="ECO:0000259" key="1">
    <source>
        <dbReference type="PROSITE" id="PS50404"/>
    </source>
</evidence>
<dbReference type="PROSITE" id="PS50404">
    <property type="entry name" value="GST_NTER"/>
    <property type="match status" value="1"/>
</dbReference>
<dbReference type="InterPro" id="IPR011767">
    <property type="entry name" value="GLR_AS"/>
</dbReference>
<gene>
    <name evidence="2" type="ORF">EVC62_01710</name>
</gene>
<keyword evidence="3" id="KW-1185">Reference proteome</keyword>
<evidence type="ECO:0000313" key="3">
    <source>
        <dbReference type="Proteomes" id="UP001321526"/>
    </source>
</evidence>
<sequence length="117" mass="13624">MGKKMFEWIRRRLQPMSATITRSAEDQAAVDEAAAQLALYHFQRCPFCVRVRHQIERLGVPIELRDIQRDPDHRRDLIAGGGRGMVPCLRIVHDDGQVEWMYESADINRYLEQRFGG</sequence>
<dbReference type="PROSITE" id="PS51354">
    <property type="entry name" value="GLUTAREDOXIN_2"/>
    <property type="match status" value="1"/>
</dbReference>
<dbReference type="InterPro" id="IPR036249">
    <property type="entry name" value="Thioredoxin-like_sf"/>
</dbReference>
<dbReference type="Proteomes" id="UP001321526">
    <property type="component" value="Chromosome"/>
</dbReference>
<proteinExistence type="predicted"/>
<accession>A0ABY8FKA5</accession>
<dbReference type="CDD" id="cd00570">
    <property type="entry name" value="GST_N_family"/>
    <property type="match status" value="1"/>
</dbReference>